<name>A0A1W1UN59_9PAST</name>
<keyword evidence="1" id="KW-0812">Transmembrane</keyword>
<keyword evidence="1" id="KW-1133">Transmembrane helix</keyword>
<feature type="transmembrane region" description="Helical" evidence="1">
    <location>
        <begin position="36"/>
        <end position="54"/>
    </location>
</feature>
<organism evidence="2 3">
    <name type="scientific">Pasteurella testudinis DSM 23072</name>
    <dbReference type="NCBI Taxonomy" id="1122938"/>
    <lineage>
        <taxon>Bacteria</taxon>
        <taxon>Pseudomonadati</taxon>
        <taxon>Pseudomonadota</taxon>
        <taxon>Gammaproteobacteria</taxon>
        <taxon>Pasteurellales</taxon>
        <taxon>Pasteurellaceae</taxon>
        <taxon>Pasteurella</taxon>
    </lineage>
</organism>
<protein>
    <submittedName>
        <fullName evidence="2">Uncharacterized protein</fullName>
    </submittedName>
</protein>
<evidence type="ECO:0000313" key="3">
    <source>
        <dbReference type="Proteomes" id="UP000192408"/>
    </source>
</evidence>
<dbReference type="EMBL" id="FWWV01000009">
    <property type="protein sequence ID" value="SMB82419.1"/>
    <property type="molecule type" value="Genomic_DNA"/>
</dbReference>
<dbReference type="RefSeq" id="WP_084256577.1">
    <property type="nucleotide sequence ID" value="NZ_FWWV01000009.1"/>
</dbReference>
<evidence type="ECO:0000256" key="1">
    <source>
        <dbReference type="SAM" id="Phobius"/>
    </source>
</evidence>
<keyword evidence="3" id="KW-1185">Reference proteome</keyword>
<evidence type="ECO:0000313" key="2">
    <source>
        <dbReference type="EMBL" id="SMB82419.1"/>
    </source>
</evidence>
<sequence length="86" mass="9455">MELIIFAFVIFGLLLGAMTLITLAIAAVPVAIWAYQYSLLVIAYILLIGAGLWLAEIHFALGFAAWVGLLVLAYVRYKQQQCHNAS</sequence>
<gene>
    <name evidence="2" type="ORF">SAMN05660772_02102</name>
</gene>
<accession>A0A1W1UN59</accession>
<dbReference type="Proteomes" id="UP000192408">
    <property type="component" value="Unassembled WGS sequence"/>
</dbReference>
<proteinExistence type="predicted"/>
<feature type="transmembrane region" description="Helical" evidence="1">
    <location>
        <begin position="59"/>
        <end position="77"/>
    </location>
</feature>
<keyword evidence="1" id="KW-0472">Membrane</keyword>
<dbReference type="STRING" id="1122938.SAMN05660772_02102"/>
<reference evidence="3" key="1">
    <citation type="submission" date="2017-04" db="EMBL/GenBank/DDBJ databases">
        <authorList>
            <person name="Varghese N."/>
            <person name="Submissions S."/>
        </authorList>
    </citation>
    <scope>NUCLEOTIDE SEQUENCE [LARGE SCALE GENOMIC DNA]</scope>
    <source>
        <strain evidence="3">DSM 23072</strain>
    </source>
</reference>
<dbReference type="AlphaFoldDB" id="A0A1W1UN59"/>